<dbReference type="Gene3D" id="3.40.718.10">
    <property type="entry name" value="Isopropylmalate Dehydrogenase"/>
    <property type="match status" value="1"/>
</dbReference>
<dbReference type="EMBL" id="BARU01043265">
    <property type="protein sequence ID" value="GAH79500.1"/>
    <property type="molecule type" value="Genomic_DNA"/>
</dbReference>
<gene>
    <name evidence="1" type="ORF">S03H2_66290</name>
</gene>
<proteinExistence type="predicted"/>
<dbReference type="SUPFAM" id="SSF53659">
    <property type="entry name" value="Isocitrate/Isopropylmalate dehydrogenase-like"/>
    <property type="match status" value="1"/>
</dbReference>
<sequence>YKALMFLSPTKSAGIVVGAKVPVVLLSRADNQECKFYSIAMASVCS</sequence>
<dbReference type="AlphaFoldDB" id="X1JDC6"/>
<evidence type="ECO:0000313" key="1">
    <source>
        <dbReference type="EMBL" id="GAH79500.1"/>
    </source>
</evidence>
<protein>
    <recommendedName>
        <fullName evidence="2">Phosphate acetyl/butaryl transferase domain-containing protein</fullName>
    </recommendedName>
</protein>
<comment type="caution">
    <text evidence="1">The sequence shown here is derived from an EMBL/GenBank/DDBJ whole genome shotgun (WGS) entry which is preliminary data.</text>
</comment>
<organism evidence="1">
    <name type="scientific">marine sediment metagenome</name>
    <dbReference type="NCBI Taxonomy" id="412755"/>
    <lineage>
        <taxon>unclassified sequences</taxon>
        <taxon>metagenomes</taxon>
        <taxon>ecological metagenomes</taxon>
    </lineage>
</organism>
<feature type="non-terminal residue" evidence="1">
    <location>
        <position position="1"/>
    </location>
</feature>
<name>X1JDC6_9ZZZZ</name>
<evidence type="ECO:0008006" key="2">
    <source>
        <dbReference type="Google" id="ProtNLM"/>
    </source>
</evidence>
<reference evidence="1" key="1">
    <citation type="journal article" date="2014" name="Front. Microbiol.">
        <title>High frequency of phylogenetically diverse reductive dehalogenase-homologous genes in deep subseafloor sedimentary metagenomes.</title>
        <authorList>
            <person name="Kawai M."/>
            <person name="Futagami T."/>
            <person name="Toyoda A."/>
            <person name="Takaki Y."/>
            <person name="Nishi S."/>
            <person name="Hori S."/>
            <person name="Arai W."/>
            <person name="Tsubouchi T."/>
            <person name="Morono Y."/>
            <person name="Uchiyama I."/>
            <person name="Ito T."/>
            <person name="Fujiyama A."/>
            <person name="Inagaki F."/>
            <person name="Takami H."/>
        </authorList>
    </citation>
    <scope>NUCLEOTIDE SEQUENCE</scope>
    <source>
        <strain evidence="1">Expedition CK06-06</strain>
    </source>
</reference>
<accession>X1JDC6</accession>